<comment type="caution">
    <text evidence="5">The sequence shown here is derived from an EMBL/GenBank/DDBJ whole genome shotgun (WGS) entry which is preliminary data.</text>
</comment>
<dbReference type="PROSITE" id="PS51257">
    <property type="entry name" value="PROKAR_LIPOPROTEIN"/>
    <property type="match status" value="1"/>
</dbReference>
<reference evidence="5" key="1">
    <citation type="submission" date="2022-09" db="EMBL/GenBank/DDBJ databases">
        <authorList>
            <person name="Zoaiter M."/>
        </authorList>
    </citation>
    <scope>NUCLEOTIDE SEQUENCE</scope>
    <source>
        <strain evidence="5">DSM 19848</strain>
    </source>
</reference>
<keyword evidence="2" id="KW-0732">Signal</keyword>
<keyword evidence="6" id="KW-1185">Reference proteome</keyword>
<dbReference type="RefSeq" id="WP_265152552.1">
    <property type="nucleotide sequence ID" value="NZ_JAOXXL010000028.1"/>
</dbReference>
<dbReference type="Gene3D" id="1.50.10.20">
    <property type="match status" value="1"/>
</dbReference>
<proteinExistence type="inferred from homology"/>
<dbReference type="Pfam" id="PF21142">
    <property type="entry name" value="A2M_bMG2"/>
    <property type="match status" value="1"/>
</dbReference>
<organism evidence="5 6">
    <name type="scientific">Fusobacterium simiae</name>
    <dbReference type="NCBI Taxonomy" id="855"/>
    <lineage>
        <taxon>Bacteria</taxon>
        <taxon>Fusobacteriati</taxon>
        <taxon>Fusobacteriota</taxon>
        <taxon>Fusobacteriia</taxon>
        <taxon>Fusobacteriales</taxon>
        <taxon>Fusobacteriaceae</taxon>
        <taxon>Fusobacterium</taxon>
    </lineage>
</organism>
<dbReference type="SMART" id="SM01359">
    <property type="entry name" value="A2M_N_2"/>
    <property type="match status" value="1"/>
</dbReference>
<evidence type="ECO:0000256" key="1">
    <source>
        <dbReference type="ARBA" id="ARBA00010556"/>
    </source>
</evidence>
<dbReference type="InterPro" id="IPR011625">
    <property type="entry name" value="A2M_N_BRD"/>
</dbReference>
<dbReference type="Pfam" id="PF01835">
    <property type="entry name" value="MG2"/>
    <property type="match status" value="1"/>
</dbReference>
<dbReference type="PANTHER" id="PTHR40094">
    <property type="entry name" value="ALPHA-2-MACROGLOBULIN HOMOLOG"/>
    <property type="match status" value="1"/>
</dbReference>
<dbReference type="SMART" id="SM01360">
    <property type="entry name" value="A2M"/>
    <property type="match status" value="1"/>
</dbReference>
<feature type="domain" description="Alpha-2-macroglobulin" evidence="4">
    <location>
        <begin position="957"/>
        <end position="1045"/>
    </location>
</feature>
<dbReference type="Gene3D" id="2.60.40.1930">
    <property type="match status" value="1"/>
</dbReference>
<feature type="chain" id="PRO_5045288586" evidence="2">
    <location>
        <begin position="23"/>
        <end position="1616"/>
    </location>
</feature>
<dbReference type="InterPro" id="IPR008930">
    <property type="entry name" value="Terpenoid_cyclase/PrenylTrfase"/>
</dbReference>
<accession>A0ABT4DJH6</accession>
<evidence type="ECO:0000256" key="2">
    <source>
        <dbReference type="SAM" id="SignalP"/>
    </source>
</evidence>
<gene>
    <name evidence="5" type="ORF">OCK72_08955</name>
</gene>
<dbReference type="SUPFAM" id="SSF48239">
    <property type="entry name" value="Terpenoid cyclases/Protein prenyltransferases"/>
    <property type="match status" value="1"/>
</dbReference>
<dbReference type="InterPro" id="IPR051802">
    <property type="entry name" value="YfhM-like"/>
</dbReference>
<comment type="similarity">
    <text evidence="1">Belongs to the protease inhibitor I39 (alpha-2-macroglobulin) family. Bacterial alpha-2-macroglobulin subfamily.</text>
</comment>
<feature type="domain" description="Alpha-2-macroglobulin bait region" evidence="3">
    <location>
        <begin position="734"/>
        <end position="876"/>
    </location>
</feature>
<dbReference type="Pfam" id="PF17973">
    <property type="entry name" value="bMG10"/>
    <property type="match status" value="1"/>
</dbReference>
<dbReference type="Pfam" id="PF00207">
    <property type="entry name" value="A2M"/>
    <property type="match status" value="1"/>
</dbReference>
<evidence type="ECO:0000313" key="6">
    <source>
        <dbReference type="Proteomes" id="UP001062738"/>
    </source>
</evidence>
<dbReference type="InterPro" id="IPR002890">
    <property type="entry name" value="MG2"/>
</dbReference>
<dbReference type="CDD" id="cd02891">
    <property type="entry name" value="A2M_like"/>
    <property type="match status" value="1"/>
</dbReference>
<evidence type="ECO:0000313" key="5">
    <source>
        <dbReference type="EMBL" id="MCY7008752.1"/>
    </source>
</evidence>
<evidence type="ECO:0000259" key="3">
    <source>
        <dbReference type="SMART" id="SM01359"/>
    </source>
</evidence>
<dbReference type="EMBL" id="JAOXXL010000028">
    <property type="protein sequence ID" value="MCY7008752.1"/>
    <property type="molecule type" value="Genomic_DNA"/>
</dbReference>
<dbReference type="InterPro" id="IPR001599">
    <property type="entry name" value="Macroglobln_a2"/>
</dbReference>
<dbReference type="InterPro" id="IPR049120">
    <property type="entry name" value="A2M_bMG2"/>
</dbReference>
<sequence length="1616" mass="182861">MKKILKLVLILSLLTIAFVACKKDKEQQTDAGQSGTSQASDDYQQMLYVNNAKFNISGDLVVLFSEELDKNQDFKKLVEVEGLDGNITIMPFINKLIIKGDFKKDTPYNVKVSKNIKSISGATLSDDYFRYNLYVDKKQPSLSFVDSGNVLPSINNKKINFNSVNVTKVKLEVIKVYTNNITQYLKLYANEYGINDWELKTDLGDVVFTKEYEIDSKEDQVVKNSIDLSSTIDTKGIYYVNISAIGEDSIDYDIAKYGEPNSYGYDNDVIYAKAEKTIILSDIGIVANSNNSKLDLKLLNLNTLNPISGARLEFISSKNQTIEEGTANSNGEYKSKTNLDNIFYVLVKSGNEFNVLYLAGSKINYSDFDIGGSLDGSDLKLYTYTDKGYYRPGDEINVSLIARSKEKMNDNQPFEYSFTAPDGSAKINNEIVKDSKNGFYTFKIKTDMNDLTGAWTLSIKFGGKEITQKVFIESKIANTIAIEADEDKIYSKADIKNGMIDFIFTLKYLSGAKVDKGTNINFDYNVIEKDTKSKKYREYTFNNPSNYKYQFRNFVETTLNDDSGKINLNLEMPEILQRKNLYLSTIVNASDTNGRYSTETKVFEIINRENSVGVQKVSQNDNEASVKYILLNEKTDSLVAGKKLKYRVYNKEFNWWYDYYNDDDEKSFKENIETVLLEEGEITSASSPELLKVTKLGDGTNFIEIEDEETGHSSGVFVYNYHYGDKKHGTIENLNITADKEKYNIGDIAKIKYSGAVGSKALVTIEKDGKIVKEYWKTLTAKDNEETIVIEKDFFPNAYVSISVFQKYVDKQNDRPLRLYGSVPLMVEDKNRMLTLQVDTKTEVLPGGDLKIKLSNKENKKMYYEVFLVDEGILRMTNYVKPDPYKFFYEKRAKLVQSYDNFSNIIERYSDKVANRLKTGGGDFEEDALAKPMSAEAAYKKEDMQLLGDAQRFANLTIFRGVAESDANGNAVVDVKLPNFFGTMRLFVVAVSDESYGSAEKSISVKAPVIVETSAPRVLKVGDKFAVPVTLFPIEKAIGDSEITLTYNGKTYNKKVNVKDGKSEKVLFELEAPEKVGTTKIDIDFKSSKYSYKDTINLNVDTNYPYQYIEKSIILEPNQEFTLSASEYKDFVNGSVKSNLTLSSYQKLGIEKLIKSLLDYPYICLEQISSKGMAMLYIDNLTTDPIEKNDAKNEINTIIGKLNNNYQLRNGAFAYWPGSQEEGISTVYAIRFLIEAKEKGYYVPETMYEKAKDYLNSIAMRTDVPKVEVLYLLAAIGDPNVSEMNIVFDRYYKDISVVEKWRLLAAYSKMGEKDFARKEADKLPRKAERKDGSYYADDSAEILKYYTIIYGTADAELYSSVLAMAKSDAWLTTFEKANIVQALAGDGKVSPEKKNLSFKVIVDGKEQNLELKDGEYTFRNLGIKDNAKKIVIKNTSSSKLYVNSFYKGKPIKYDEKDENKNITITRKFVDMSGKEIDVKNLKVGTRFKMILTSKLTNADSPDISLLQILPSGWELDNTQANVQSSGGDMIPVPVDSDEADGQEYGDSSSSNVNYVDMKDDRVAYFYPLYSGEDKVIEINLVAVTPGTYRLPGTKVESMYNYNYRAYLKGFEVKVKE</sequence>
<evidence type="ECO:0000259" key="4">
    <source>
        <dbReference type="SMART" id="SM01360"/>
    </source>
</evidence>
<dbReference type="InterPro" id="IPR021868">
    <property type="entry name" value="Alpha_2_Macroglob_MG3"/>
</dbReference>
<protein>
    <submittedName>
        <fullName evidence="5">Alpha-2-macroglobulin family protein</fullName>
    </submittedName>
</protein>
<dbReference type="Pfam" id="PF07703">
    <property type="entry name" value="A2M_BRD"/>
    <property type="match status" value="1"/>
</dbReference>
<feature type="signal peptide" evidence="2">
    <location>
        <begin position="1"/>
        <end position="22"/>
    </location>
</feature>
<dbReference type="Proteomes" id="UP001062738">
    <property type="component" value="Unassembled WGS sequence"/>
</dbReference>
<dbReference type="Pfam" id="PF11974">
    <property type="entry name" value="bMG3"/>
    <property type="match status" value="1"/>
</dbReference>
<dbReference type="InterPro" id="IPR041246">
    <property type="entry name" value="Bact_MG10"/>
</dbReference>
<name>A0ABT4DJH6_FUSSI</name>
<dbReference type="PANTHER" id="PTHR40094:SF1">
    <property type="entry name" value="UBIQUITIN DOMAIN-CONTAINING PROTEIN"/>
    <property type="match status" value="1"/>
</dbReference>